<evidence type="ECO:0000256" key="6">
    <source>
        <dbReference type="ARBA" id="ARBA00023170"/>
    </source>
</evidence>
<sequence>MDFQLSIKDIHFLRPLFWYLNIFLITPWYDFSKKSLVRTNMRIFYTIILVLLKITLLVYSFLDEILEQVHGKLFLTQKIILGSTYTNITLTVIATIFKSGFWNRNLWKEMLSNFCFLDTKLQNQRKREIFFRNFYCKLVLKHVLFGILAHHQLHSWSNFVSAPAWKIMMFTGFMEMCYEFLIVLLLTALVQAFEVRYKDLNERLMKLSNNGTTFQELLSLAQSYRILGETVDIFNELFGYQLVLIIFHCGLQMVQCLNLVFVFGAVEETDDVNFQFLVSNFWLFVWIGYTFLTIILPISGTNREAGKFVDLLYKMQEGYMEKSEMCDFLTRLVNYSKNFHKGFTAAEFFGLNKTVIFSVVGNVATYLIITIQLNSDTRNQQSSLFN</sequence>
<keyword evidence="10" id="KW-1185">Reference proteome</keyword>
<comment type="subcellular location">
    <subcellularLocation>
        <location evidence="1 8">Cell membrane</location>
        <topology evidence="1 8">Multi-pass membrane protein</topology>
    </subcellularLocation>
</comment>
<reference evidence="9" key="1">
    <citation type="journal article" date="2023" name="G3 (Bethesda)">
        <title>Whole genome assemblies of Zophobas morio and Tenebrio molitor.</title>
        <authorList>
            <person name="Kaur S."/>
            <person name="Stinson S.A."/>
            <person name="diCenzo G.C."/>
        </authorList>
    </citation>
    <scope>NUCLEOTIDE SEQUENCE</scope>
    <source>
        <strain evidence="9">QUZm001</strain>
    </source>
</reference>
<keyword evidence="4 8" id="KW-1133">Transmembrane helix</keyword>
<name>A0AA38I343_9CUCU</name>
<evidence type="ECO:0000256" key="3">
    <source>
        <dbReference type="ARBA" id="ARBA00022692"/>
    </source>
</evidence>
<dbReference type="Pfam" id="PF08395">
    <property type="entry name" value="7tm_7"/>
    <property type="match status" value="1"/>
</dbReference>
<evidence type="ECO:0000256" key="7">
    <source>
        <dbReference type="ARBA" id="ARBA00023224"/>
    </source>
</evidence>
<comment type="function">
    <text evidence="8">Gustatory receptor which mediates acceptance or avoidance behavior, depending on its substrates.</text>
</comment>
<keyword evidence="6 8" id="KW-0675">Receptor</keyword>
<dbReference type="PANTHER" id="PTHR21143:SF104">
    <property type="entry name" value="GUSTATORY RECEPTOR 8A-RELATED"/>
    <property type="match status" value="1"/>
</dbReference>
<evidence type="ECO:0000256" key="2">
    <source>
        <dbReference type="ARBA" id="ARBA00022475"/>
    </source>
</evidence>
<dbReference type="Proteomes" id="UP001168821">
    <property type="component" value="Unassembled WGS sequence"/>
</dbReference>
<dbReference type="GO" id="GO:0050909">
    <property type="term" value="P:sensory perception of taste"/>
    <property type="evidence" value="ECO:0007669"/>
    <property type="project" value="InterPro"/>
</dbReference>
<evidence type="ECO:0000313" key="9">
    <source>
        <dbReference type="EMBL" id="KAJ3648120.1"/>
    </source>
</evidence>
<evidence type="ECO:0000256" key="5">
    <source>
        <dbReference type="ARBA" id="ARBA00023136"/>
    </source>
</evidence>
<evidence type="ECO:0000256" key="4">
    <source>
        <dbReference type="ARBA" id="ARBA00022989"/>
    </source>
</evidence>
<dbReference type="EMBL" id="JALNTZ010000006">
    <property type="protein sequence ID" value="KAJ3648120.1"/>
    <property type="molecule type" value="Genomic_DNA"/>
</dbReference>
<feature type="transmembrane region" description="Helical" evidence="8">
    <location>
        <begin position="82"/>
        <end position="101"/>
    </location>
</feature>
<feature type="transmembrane region" description="Helical" evidence="8">
    <location>
        <begin position="134"/>
        <end position="153"/>
    </location>
</feature>
<dbReference type="GO" id="GO:0043025">
    <property type="term" value="C:neuronal cell body"/>
    <property type="evidence" value="ECO:0007669"/>
    <property type="project" value="TreeGrafter"/>
</dbReference>
<dbReference type="PANTHER" id="PTHR21143">
    <property type="entry name" value="INVERTEBRATE GUSTATORY RECEPTOR"/>
    <property type="match status" value="1"/>
</dbReference>
<protein>
    <recommendedName>
        <fullName evidence="8">Gustatory receptor</fullName>
    </recommendedName>
</protein>
<dbReference type="InterPro" id="IPR013604">
    <property type="entry name" value="7TM_chemorcpt"/>
</dbReference>
<dbReference type="GO" id="GO:0007635">
    <property type="term" value="P:chemosensory behavior"/>
    <property type="evidence" value="ECO:0007669"/>
    <property type="project" value="TreeGrafter"/>
</dbReference>
<feature type="transmembrane region" description="Helical" evidence="8">
    <location>
        <begin position="12"/>
        <end position="31"/>
    </location>
</feature>
<evidence type="ECO:0000256" key="8">
    <source>
        <dbReference type="RuleBase" id="RU363108"/>
    </source>
</evidence>
<proteinExistence type="inferred from homology"/>
<accession>A0AA38I343</accession>
<feature type="transmembrane region" description="Helical" evidence="8">
    <location>
        <begin position="173"/>
        <end position="193"/>
    </location>
</feature>
<gene>
    <name evidence="9" type="ORF">Zmor_019952</name>
</gene>
<evidence type="ECO:0000313" key="10">
    <source>
        <dbReference type="Proteomes" id="UP001168821"/>
    </source>
</evidence>
<feature type="transmembrane region" description="Helical" evidence="8">
    <location>
        <begin position="43"/>
        <end position="62"/>
    </location>
</feature>
<dbReference type="GO" id="GO:0007165">
    <property type="term" value="P:signal transduction"/>
    <property type="evidence" value="ECO:0007669"/>
    <property type="project" value="UniProtKB-KW"/>
</dbReference>
<dbReference type="GO" id="GO:0008049">
    <property type="term" value="P:male courtship behavior"/>
    <property type="evidence" value="ECO:0007669"/>
    <property type="project" value="TreeGrafter"/>
</dbReference>
<dbReference type="AlphaFoldDB" id="A0AA38I343"/>
<keyword evidence="2 8" id="KW-1003">Cell membrane</keyword>
<keyword evidence="3 8" id="KW-0812">Transmembrane</keyword>
<comment type="caution">
    <text evidence="9">The sequence shown here is derived from an EMBL/GenBank/DDBJ whole genome shotgun (WGS) entry which is preliminary data.</text>
</comment>
<comment type="similarity">
    <text evidence="8">Belongs to the insect chemoreceptor superfamily. Gustatory receptor (GR) family.</text>
</comment>
<evidence type="ECO:0000256" key="1">
    <source>
        <dbReference type="ARBA" id="ARBA00004651"/>
    </source>
</evidence>
<dbReference type="GO" id="GO:0030424">
    <property type="term" value="C:axon"/>
    <property type="evidence" value="ECO:0007669"/>
    <property type="project" value="TreeGrafter"/>
</dbReference>
<feature type="transmembrane region" description="Helical" evidence="8">
    <location>
        <begin position="242"/>
        <end position="264"/>
    </location>
</feature>
<organism evidence="9 10">
    <name type="scientific">Zophobas morio</name>
    <dbReference type="NCBI Taxonomy" id="2755281"/>
    <lineage>
        <taxon>Eukaryota</taxon>
        <taxon>Metazoa</taxon>
        <taxon>Ecdysozoa</taxon>
        <taxon>Arthropoda</taxon>
        <taxon>Hexapoda</taxon>
        <taxon>Insecta</taxon>
        <taxon>Pterygota</taxon>
        <taxon>Neoptera</taxon>
        <taxon>Endopterygota</taxon>
        <taxon>Coleoptera</taxon>
        <taxon>Polyphaga</taxon>
        <taxon>Cucujiformia</taxon>
        <taxon>Tenebrionidae</taxon>
        <taxon>Zophobas</taxon>
    </lineage>
</organism>
<dbReference type="GO" id="GO:0030425">
    <property type="term" value="C:dendrite"/>
    <property type="evidence" value="ECO:0007669"/>
    <property type="project" value="TreeGrafter"/>
</dbReference>
<keyword evidence="7 8" id="KW-0807">Transducer</keyword>
<feature type="transmembrane region" description="Helical" evidence="8">
    <location>
        <begin position="276"/>
        <end position="298"/>
    </location>
</feature>
<keyword evidence="5 8" id="KW-0472">Membrane</keyword>
<dbReference type="GO" id="GO:0005886">
    <property type="term" value="C:plasma membrane"/>
    <property type="evidence" value="ECO:0007669"/>
    <property type="project" value="UniProtKB-SubCell"/>
</dbReference>